<evidence type="ECO:0000313" key="2">
    <source>
        <dbReference type="EMBL" id="MFC7299278.1"/>
    </source>
</evidence>
<organism evidence="2 3">
    <name type="scientific">Herminiimonas aquatilis</name>
    <dbReference type="NCBI Taxonomy" id="345342"/>
    <lineage>
        <taxon>Bacteria</taxon>
        <taxon>Pseudomonadati</taxon>
        <taxon>Pseudomonadota</taxon>
        <taxon>Betaproteobacteria</taxon>
        <taxon>Burkholderiales</taxon>
        <taxon>Oxalobacteraceae</taxon>
        <taxon>Herminiimonas</taxon>
    </lineage>
</organism>
<dbReference type="NCBIfam" id="NF041366">
    <property type="entry name" value="GntA_guanitoxin"/>
    <property type="match status" value="1"/>
</dbReference>
<name>A0ABW2J839_9BURK</name>
<dbReference type="PANTHER" id="PTHR40045">
    <property type="entry name" value="YCGG FAMILY PROTEIN"/>
    <property type="match status" value="1"/>
</dbReference>
<evidence type="ECO:0000256" key="1">
    <source>
        <dbReference type="SAM" id="MobiDB-lite"/>
    </source>
</evidence>
<dbReference type="RefSeq" id="WP_382235155.1">
    <property type="nucleotide sequence ID" value="NZ_JBHTCC010000003.1"/>
</dbReference>
<feature type="region of interest" description="Disordered" evidence="1">
    <location>
        <begin position="1"/>
        <end position="22"/>
    </location>
</feature>
<accession>A0ABW2J839</accession>
<proteinExistence type="predicted"/>
<protein>
    <submittedName>
        <fullName evidence="2">Guanitoxin biosynthesis heme-dependent pre-guanitoxin N-hydroxylase GntA</fullName>
    </submittedName>
</protein>
<feature type="compositionally biased region" description="Polar residues" evidence="1">
    <location>
        <begin position="1"/>
        <end position="16"/>
    </location>
</feature>
<dbReference type="PANTHER" id="PTHR40045:SF1">
    <property type="entry name" value="YQCI_YCGG FAMILY PROTEIN"/>
    <property type="match status" value="1"/>
</dbReference>
<comment type="caution">
    <text evidence="2">The sequence shown here is derived from an EMBL/GenBank/DDBJ whole genome shotgun (WGS) entry which is preliminary data.</text>
</comment>
<dbReference type="Pfam" id="PF08892">
    <property type="entry name" value="YqcI_YcgG"/>
    <property type="match status" value="1"/>
</dbReference>
<dbReference type="InterPro" id="IPR014988">
    <property type="entry name" value="Uncharacterised_YqcI/YcgG"/>
</dbReference>
<gene>
    <name evidence="2" type="primary">gntA</name>
    <name evidence="2" type="ORF">ACFQO0_12605</name>
</gene>
<sequence length="269" mass="30481">MDKATQTPAQSITQEDNPFDSKQALESSNYAGFIDKKLVAGDDLSERPDPLLGFIHDSFRALVLNPQFSCVGAKSAIQQGGYRFGHYDLVAGKEATAGLARDLFHFLQEQPMLDGEFSTFVATFSNPVIHSEEQFEKLLWQQLQQLHELDAPLHAWDPQVSDDPDNPHFAFSFATHGFFVVGLHPVASRYTRRFAWPTLVFNLHEQFEKLREAGRFERMQDVIRSRENALQGSINENLSDHGSKSDARQYSGRPVSDDWQCPFSTKKDD</sequence>
<evidence type="ECO:0000313" key="3">
    <source>
        <dbReference type="Proteomes" id="UP001596379"/>
    </source>
</evidence>
<dbReference type="EMBL" id="JBHTCC010000003">
    <property type="protein sequence ID" value="MFC7299278.1"/>
    <property type="molecule type" value="Genomic_DNA"/>
</dbReference>
<feature type="region of interest" description="Disordered" evidence="1">
    <location>
        <begin position="233"/>
        <end position="269"/>
    </location>
</feature>
<reference evidence="3" key="1">
    <citation type="journal article" date="2019" name="Int. J. Syst. Evol. Microbiol.">
        <title>The Global Catalogue of Microorganisms (GCM) 10K type strain sequencing project: providing services to taxonomists for standard genome sequencing and annotation.</title>
        <authorList>
            <consortium name="The Broad Institute Genomics Platform"/>
            <consortium name="The Broad Institute Genome Sequencing Center for Infectious Disease"/>
            <person name="Wu L."/>
            <person name="Ma J."/>
        </authorList>
    </citation>
    <scope>NUCLEOTIDE SEQUENCE [LARGE SCALE GENOMIC DNA]</scope>
    <source>
        <strain evidence="3">CCUG 36956</strain>
    </source>
</reference>
<feature type="compositionally biased region" description="Basic and acidic residues" evidence="1">
    <location>
        <begin position="238"/>
        <end position="247"/>
    </location>
</feature>
<keyword evidence="3" id="KW-1185">Reference proteome</keyword>
<dbReference type="Proteomes" id="UP001596379">
    <property type="component" value="Unassembled WGS sequence"/>
</dbReference>